<evidence type="ECO:0000259" key="5">
    <source>
        <dbReference type="Pfam" id="PF00496"/>
    </source>
</evidence>
<dbReference type="InterPro" id="IPR000914">
    <property type="entry name" value="SBP_5_dom"/>
</dbReference>
<reference evidence="6" key="1">
    <citation type="journal article" date="2021" name="Nat. Microbiol.">
        <title>Cocultivation of an ultrasmall environmental parasitic bacterium with lytic ability against bacteria associated with wastewater foams.</title>
        <authorList>
            <person name="Batinovic S."/>
            <person name="Rose J.J.A."/>
            <person name="Ratcliffe J."/>
            <person name="Seviour R.J."/>
            <person name="Petrovski S."/>
        </authorList>
    </citation>
    <scope>NUCLEOTIDE SEQUENCE</scope>
    <source>
        <strain evidence="6">CON9</strain>
    </source>
</reference>
<name>A0ABX6IP56_9ACTN</name>
<evidence type="ECO:0000256" key="1">
    <source>
        <dbReference type="ARBA" id="ARBA00005695"/>
    </source>
</evidence>
<feature type="region of interest" description="Disordered" evidence="4">
    <location>
        <begin position="219"/>
        <end position="245"/>
    </location>
</feature>
<comment type="similarity">
    <text evidence="1">Belongs to the bacterial solute-binding protein 5 family.</text>
</comment>
<proteinExistence type="inferred from homology"/>
<dbReference type="Gene3D" id="3.10.105.10">
    <property type="entry name" value="Dipeptide-binding Protein, Domain 3"/>
    <property type="match status" value="1"/>
</dbReference>
<evidence type="ECO:0000256" key="3">
    <source>
        <dbReference type="ARBA" id="ARBA00022729"/>
    </source>
</evidence>
<dbReference type="Proteomes" id="UP001059836">
    <property type="component" value="Chromosome"/>
</dbReference>
<evidence type="ECO:0000313" key="7">
    <source>
        <dbReference type="Proteomes" id="UP001059836"/>
    </source>
</evidence>
<dbReference type="PANTHER" id="PTHR30290">
    <property type="entry name" value="PERIPLASMIC BINDING COMPONENT OF ABC TRANSPORTER"/>
    <property type="match status" value="1"/>
</dbReference>
<evidence type="ECO:0000313" key="6">
    <source>
        <dbReference type="EMBL" id="QHN36940.1"/>
    </source>
</evidence>
<keyword evidence="2" id="KW-0813">Transport</keyword>
<keyword evidence="3" id="KW-0732">Signal</keyword>
<evidence type="ECO:0000256" key="4">
    <source>
        <dbReference type="SAM" id="MobiDB-lite"/>
    </source>
</evidence>
<gene>
    <name evidence="6" type="ORF">GII31_20600</name>
</gene>
<dbReference type="InterPro" id="IPR030678">
    <property type="entry name" value="Peptide/Ni-bd"/>
</dbReference>
<dbReference type="Pfam" id="PF00496">
    <property type="entry name" value="SBP_bac_5"/>
    <property type="match status" value="1"/>
</dbReference>
<dbReference type="InterPro" id="IPR039424">
    <property type="entry name" value="SBP_5"/>
</dbReference>
<dbReference type="SUPFAM" id="SSF53850">
    <property type="entry name" value="Periplasmic binding protein-like II"/>
    <property type="match status" value="1"/>
</dbReference>
<dbReference type="Gene3D" id="3.90.76.10">
    <property type="entry name" value="Dipeptide-binding Protein, Domain 1"/>
    <property type="match status" value="1"/>
</dbReference>
<feature type="domain" description="Solute-binding protein family 5" evidence="5">
    <location>
        <begin position="122"/>
        <end position="489"/>
    </location>
</feature>
<dbReference type="PIRSF" id="PIRSF002741">
    <property type="entry name" value="MppA"/>
    <property type="match status" value="1"/>
</dbReference>
<sequence>MVKSALHPPPGRWHSSHSAAPTSRYVTLNIMTTIIVTARSGTPAHMRSLAAVGTAMALALTACGDNPDDRPAAGSTTTVVVLDNNPLGTYNPVNNHGRNGESRIYQGLFRVQPGQPDTQPDITPLLAAGPAVPSDGNRTWTVRTRTGVTFSDGSPFGPDDVVTTYRALINPAVASTELVRWQNLHTVDATGPDEVTFRLKDPSPEFDRLLLTGIAPSERLDAEKATTPDAVPAKDSSLNTDPVGTGPYELTDLRADQAIFEARDDYWGSVPAIGKIVIRHVEDENSRAQQLRNGEGDGTLLDTRLSKAFDNNKDFTVSSRTSADWHAITLPAAHPFVGDQTVRTALNLAIDRQALVDGALDGHGTPNSTFLAPFYGNAYDKSKEIPFDRAHAEKLLDDAGWTRGSDGVRAKDGRRAEFDLIYFTNVGETRKLLALATTSELDKIGVIAHPVAKNSADVSDEDYRTTPLVLGGGSQPYSIDAQLYTVLHSTFAEPGVGAKWDNASDYVNKELDAALDAARVEPDAATRDALYRKAQASYAATPGMLQLAYVKHVYVSRDMGWKEPGVALEPHSHGVEFGPWYTIADWTAS</sequence>
<dbReference type="PANTHER" id="PTHR30290:SF9">
    <property type="entry name" value="OLIGOPEPTIDE-BINDING PROTEIN APPA"/>
    <property type="match status" value="1"/>
</dbReference>
<accession>A0ABX6IP56</accession>
<dbReference type="EMBL" id="CP045809">
    <property type="protein sequence ID" value="QHN36940.1"/>
    <property type="molecule type" value="Genomic_DNA"/>
</dbReference>
<organism evidence="6 7">
    <name type="scientific">Gordonia pseudamarae</name>
    <dbReference type="NCBI Taxonomy" id="2831662"/>
    <lineage>
        <taxon>Bacteria</taxon>
        <taxon>Bacillati</taxon>
        <taxon>Actinomycetota</taxon>
        <taxon>Actinomycetes</taxon>
        <taxon>Mycobacteriales</taxon>
        <taxon>Gordoniaceae</taxon>
        <taxon>Gordonia</taxon>
    </lineage>
</organism>
<dbReference type="Gene3D" id="3.40.190.10">
    <property type="entry name" value="Periplasmic binding protein-like II"/>
    <property type="match status" value="1"/>
</dbReference>
<keyword evidence="7" id="KW-1185">Reference proteome</keyword>
<evidence type="ECO:0000256" key="2">
    <source>
        <dbReference type="ARBA" id="ARBA00022448"/>
    </source>
</evidence>
<protein>
    <submittedName>
        <fullName evidence="6">ABC transporter substrate-binding protein</fullName>
    </submittedName>
</protein>